<dbReference type="HOGENOM" id="CLU_017295_2_0_10"/>
<evidence type="ECO:0000313" key="7">
    <source>
        <dbReference type="EMBL" id="AEE50957.1"/>
    </source>
</evidence>
<protein>
    <submittedName>
        <fullName evidence="7">Carboxyl-terminal protease</fullName>
    </submittedName>
</protein>
<keyword evidence="8" id="KW-1185">Reference proteome</keyword>
<dbReference type="InterPro" id="IPR001478">
    <property type="entry name" value="PDZ"/>
</dbReference>
<comment type="similarity">
    <text evidence="1 5">Belongs to the peptidase S41A family.</text>
</comment>
<dbReference type="eggNOG" id="COG0793">
    <property type="taxonomic scope" value="Bacteria"/>
</dbReference>
<dbReference type="GO" id="GO:0004175">
    <property type="term" value="F:endopeptidase activity"/>
    <property type="evidence" value="ECO:0007669"/>
    <property type="project" value="TreeGrafter"/>
</dbReference>
<dbReference type="InterPro" id="IPR036034">
    <property type="entry name" value="PDZ_sf"/>
</dbReference>
<dbReference type="GO" id="GO:0030288">
    <property type="term" value="C:outer membrane-bounded periplasmic space"/>
    <property type="evidence" value="ECO:0007669"/>
    <property type="project" value="TreeGrafter"/>
</dbReference>
<dbReference type="InterPro" id="IPR004447">
    <property type="entry name" value="Peptidase_S41A"/>
</dbReference>
<dbReference type="Gene3D" id="3.30.750.44">
    <property type="match status" value="1"/>
</dbReference>
<dbReference type="CDD" id="cd06782">
    <property type="entry name" value="cpPDZ_CPP-like"/>
    <property type="match status" value="1"/>
</dbReference>
<evidence type="ECO:0000259" key="6">
    <source>
        <dbReference type="PROSITE" id="PS50106"/>
    </source>
</evidence>
<dbReference type="GO" id="GO:0007165">
    <property type="term" value="P:signal transduction"/>
    <property type="evidence" value="ECO:0007669"/>
    <property type="project" value="TreeGrafter"/>
</dbReference>
<sequence length="545" mass="61024">MKRIAKYTLWLLPLVLLTVAFTEYPSTRQDFEISKNLEIFANMYKELNSAYVDDLDPGKVMRTGIDAMLNNLDPFTNYIAEADIEGYRLLREGTSDNIGFEFKKIGDFVTVTEIFQGLPADKAGIKIGDQIVAVDNKDTKNKSSDEVDYVLRGATGTTAELTLRRPGQNSDFKVKINREEMEMPNVPYSGLVEGDVAYVSLSTFSQDAGKNIGNAVRELRRENPNIKGIILDLRGNGGGLLIEAVNLCNVFIPKNEIVVTTRGKLKEQDRSFRTQASGIEEDLPLTVLIDKNSASASEIVSGTLQDYDRGVLIGQRSYGKGLVQNTVEVGYNSRLKLTTAKYYIPSGRCIQSVEYRNGEPVDIADTRRAAFKTRNGRPVLDGGGVAPDIKIEQASNIPVVKSLQDQDIIFRFVTEYCKGKEKMPEIKDLRFTDFDAFLSFVQKEKFVFRTESEKLLEQFKQKVTDEGYNLSTAVSSLETALGAAQLELIRKHKDLISKLIEKDIAGRYYYANGRAQIGLLRDPEVQEAIKVIRDQAQYKSILKKS</sequence>
<dbReference type="Gene3D" id="3.90.226.10">
    <property type="entry name" value="2-enoyl-CoA Hydratase, Chain A, domain 1"/>
    <property type="match status" value="1"/>
</dbReference>
<feature type="domain" description="PDZ" evidence="6">
    <location>
        <begin position="86"/>
        <end position="166"/>
    </location>
</feature>
<dbReference type="Proteomes" id="UP000008461">
    <property type="component" value="Chromosome"/>
</dbReference>
<dbReference type="GO" id="GO:0008236">
    <property type="term" value="F:serine-type peptidase activity"/>
    <property type="evidence" value="ECO:0007669"/>
    <property type="project" value="UniProtKB-KW"/>
</dbReference>
<dbReference type="PANTHER" id="PTHR32060:SF30">
    <property type="entry name" value="CARBOXY-TERMINAL PROCESSING PROTEASE CTPA"/>
    <property type="match status" value="1"/>
</dbReference>
<evidence type="ECO:0000313" key="8">
    <source>
        <dbReference type="Proteomes" id="UP000008461"/>
    </source>
</evidence>
<dbReference type="EMBL" id="CP002691">
    <property type="protein sequence ID" value="AEE50957.1"/>
    <property type="molecule type" value="Genomic_DNA"/>
</dbReference>
<dbReference type="CDD" id="cd07560">
    <property type="entry name" value="Peptidase_S41_CPP"/>
    <property type="match status" value="1"/>
</dbReference>
<dbReference type="PANTHER" id="PTHR32060">
    <property type="entry name" value="TAIL-SPECIFIC PROTEASE"/>
    <property type="match status" value="1"/>
</dbReference>
<gene>
    <name evidence="7" type="ordered locus">Halhy_3094</name>
</gene>
<dbReference type="KEGG" id="hhy:Halhy_3094"/>
<dbReference type="InterPro" id="IPR029045">
    <property type="entry name" value="ClpP/crotonase-like_dom_sf"/>
</dbReference>
<reference key="2">
    <citation type="submission" date="2011-04" db="EMBL/GenBank/DDBJ databases">
        <title>Complete sequence of chromosome of Haliscomenobacter hydrossis DSM 1100.</title>
        <authorList>
            <consortium name="US DOE Joint Genome Institute (JGI-PGF)"/>
            <person name="Lucas S."/>
            <person name="Han J."/>
            <person name="Lapidus A."/>
            <person name="Bruce D."/>
            <person name="Goodwin L."/>
            <person name="Pitluck S."/>
            <person name="Peters L."/>
            <person name="Kyrpides N."/>
            <person name="Mavromatis K."/>
            <person name="Ivanova N."/>
            <person name="Ovchinnikova G."/>
            <person name="Pagani I."/>
            <person name="Daligault H."/>
            <person name="Detter J.C."/>
            <person name="Han C."/>
            <person name="Land M."/>
            <person name="Hauser L."/>
            <person name="Markowitz V."/>
            <person name="Cheng J.-F."/>
            <person name="Hugenholtz P."/>
            <person name="Woyke T."/>
            <person name="Wu D."/>
            <person name="Verbarg S."/>
            <person name="Frueling A."/>
            <person name="Brambilla E."/>
            <person name="Klenk H.-P."/>
            <person name="Eisen J.A."/>
        </authorList>
    </citation>
    <scope>NUCLEOTIDE SEQUENCE</scope>
    <source>
        <strain>DSM 1100</strain>
    </source>
</reference>
<dbReference type="SMART" id="SM00228">
    <property type="entry name" value="PDZ"/>
    <property type="match status" value="1"/>
</dbReference>
<dbReference type="Pfam" id="PF13180">
    <property type="entry name" value="PDZ_2"/>
    <property type="match status" value="1"/>
</dbReference>
<organism evidence="7 8">
    <name type="scientific">Haliscomenobacter hydrossis (strain ATCC 27775 / DSM 1100 / LMG 10767 / O)</name>
    <dbReference type="NCBI Taxonomy" id="760192"/>
    <lineage>
        <taxon>Bacteria</taxon>
        <taxon>Pseudomonadati</taxon>
        <taxon>Bacteroidota</taxon>
        <taxon>Saprospiria</taxon>
        <taxon>Saprospirales</taxon>
        <taxon>Haliscomenobacteraceae</taxon>
        <taxon>Haliscomenobacter</taxon>
    </lineage>
</organism>
<evidence type="ECO:0000256" key="4">
    <source>
        <dbReference type="ARBA" id="ARBA00022825"/>
    </source>
</evidence>
<proteinExistence type="inferred from homology"/>
<dbReference type="Gene3D" id="2.30.42.10">
    <property type="match status" value="1"/>
</dbReference>
<dbReference type="SUPFAM" id="SSF50156">
    <property type="entry name" value="PDZ domain-like"/>
    <property type="match status" value="1"/>
</dbReference>
<dbReference type="OrthoDB" id="9812068at2"/>
<dbReference type="SUPFAM" id="SSF52096">
    <property type="entry name" value="ClpP/crotonase"/>
    <property type="match status" value="1"/>
</dbReference>
<name>F4KPL9_HALH1</name>
<evidence type="ECO:0000256" key="2">
    <source>
        <dbReference type="ARBA" id="ARBA00022670"/>
    </source>
</evidence>
<dbReference type="GO" id="GO:0006508">
    <property type="term" value="P:proteolysis"/>
    <property type="evidence" value="ECO:0007669"/>
    <property type="project" value="UniProtKB-KW"/>
</dbReference>
<dbReference type="NCBIfam" id="TIGR00225">
    <property type="entry name" value="prc"/>
    <property type="match status" value="1"/>
</dbReference>
<reference evidence="7 8" key="1">
    <citation type="journal article" date="2011" name="Stand. Genomic Sci.">
        <title>Complete genome sequence of Haliscomenobacter hydrossis type strain (O).</title>
        <authorList>
            <consortium name="US DOE Joint Genome Institute (JGI-PGF)"/>
            <person name="Daligault H."/>
            <person name="Lapidus A."/>
            <person name="Zeytun A."/>
            <person name="Nolan M."/>
            <person name="Lucas S."/>
            <person name="Del Rio T.G."/>
            <person name="Tice H."/>
            <person name="Cheng J.F."/>
            <person name="Tapia R."/>
            <person name="Han C."/>
            <person name="Goodwin L."/>
            <person name="Pitluck S."/>
            <person name="Liolios K."/>
            <person name="Pagani I."/>
            <person name="Ivanova N."/>
            <person name="Huntemann M."/>
            <person name="Mavromatis K."/>
            <person name="Mikhailova N."/>
            <person name="Pati A."/>
            <person name="Chen A."/>
            <person name="Palaniappan K."/>
            <person name="Land M."/>
            <person name="Hauser L."/>
            <person name="Brambilla E.M."/>
            <person name="Rohde M."/>
            <person name="Verbarg S."/>
            <person name="Goker M."/>
            <person name="Bristow J."/>
            <person name="Eisen J.A."/>
            <person name="Markowitz V."/>
            <person name="Hugenholtz P."/>
            <person name="Kyrpides N.C."/>
            <person name="Klenk H.P."/>
            <person name="Woyke T."/>
        </authorList>
    </citation>
    <scope>NUCLEOTIDE SEQUENCE [LARGE SCALE GENOMIC DNA]</scope>
    <source>
        <strain evidence="8">ATCC 27775 / DSM 1100 / LMG 10767 / O</strain>
    </source>
</reference>
<evidence type="ECO:0000256" key="5">
    <source>
        <dbReference type="RuleBase" id="RU004404"/>
    </source>
</evidence>
<evidence type="ECO:0000256" key="1">
    <source>
        <dbReference type="ARBA" id="ARBA00009179"/>
    </source>
</evidence>
<keyword evidence="2 5" id="KW-0645">Protease</keyword>
<dbReference type="SMART" id="SM00245">
    <property type="entry name" value="TSPc"/>
    <property type="match status" value="1"/>
</dbReference>
<dbReference type="AlphaFoldDB" id="F4KPL9"/>
<dbReference type="Pfam" id="PF03572">
    <property type="entry name" value="Peptidase_S41"/>
    <property type="match status" value="1"/>
</dbReference>
<dbReference type="PROSITE" id="PS50106">
    <property type="entry name" value="PDZ"/>
    <property type="match status" value="1"/>
</dbReference>
<dbReference type="InterPro" id="IPR005151">
    <property type="entry name" value="Tail-specific_protease"/>
</dbReference>
<dbReference type="RefSeq" id="WP_013765500.1">
    <property type="nucleotide sequence ID" value="NC_015510.1"/>
</dbReference>
<accession>F4KPL9</accession>
<keyword evidence="4 5" id="KW-0720">Serine protease</keyword>
<keyword evidence="3 5" id="KW-0378">Hydrolase</keyword>
<evidence type="ECO:0000256" key="3">
    <source>
        <dbReference type="ARBA" id="ARBA00022801"/>
    </source>
</evidence>